<dbReference type="GeneID" id="4567777"/>
<dbReference type="AlphaFoldDB" id="A0A0E1RYB9"/>
<gene>
    <name evidence="5" type="ORF">CIMG_01050</name>
</gene>
<dbReference type="VEuPathDB" id="FungiDB:CIMG_01050"/>
<dbReference type="PROSITE" id="PS00150">
    <property type="entry name" value="ACYLPHOSPHATASE_1"/>
    <property type="match status" value="1"/>
</dbReference>
<evidence type="ECO:0000256" key="1">
    <source>
        <dbReference type="PROSITE-ProRule" id="PRU00520"/>
    </source>
</evidence>
<dbReference type="Proteomes" id="UP000001261">
    <property type="component" value="Unassembled WGS sequence"/>
</dbReference>
<protein>
    <recommendedName>
        <fullName evidence="1 2">Acylphosphatase</fullName>
        <ecNumber evidence="1 2">3.6.1.7</ecNumber>
    </recommendedName>
</protein>
<dbReference type="InterPro" id="IPR017968">
    <property type="entry name" value="Acylphosphatase_CS"/>
</dbReference>
<dbReference type="Pfam" id="PF00708">
    <property type="entry name" value="Acylphosphatase"/>
    <property type="match status" value="1"/>
</dbReference>
<dbReference type="PROSITE" id="PS00151">
    <property type="entry name" value="ACYLPHOSPHATASE_2"/>
    <property type="match status" value="1"/>
</dbReference>
<dbReference type="InParanoid" id="A0A0E1RYB9"/>
<dbReference type="PANTHER" id="PTHR47268:SF4">
    <property type="entry name" value="ACYLPHOSPHATASE"/>
    <property type="match status" value="1"/>
</dbReference>
<evidence type="ECO:0000256" key="2">
    <source>
        <dbReference type="RuleBase" id="RU000553"/>
    </source>
</evidence>
<keyword evidence="6" id="KW-1185">Reference proteome</keyword>
<dbReference type="PRINTS" id="PR00112">
    <property type="entry name" value="ACYLPHPHTASE"/>
</dbReference>
<dbReference type="EC" id="3.6.1.7" evidence="1 2"/>
<dbReference type="STRING" id="246410.A0A0E1RYB9"/>
<proteinExistence type="inferred from homology"/>
<keyword evidence="1 2" id="KW-0378">Hydrolase</keyword>
<dbReference type="OrthoDB" id="7961613at2759"/>
<reference evidence="6" key="1">
    <citation type="journal article" date="2009" name="Genome Res.">
        <title>Comparative genomic analyses of the human fungal pathogens Coccidioides and their relatives.</title>
        <authorList>
            <person name="Sharpton T.J."/>
            <person name="Stajich J.E."/>
            <person name="Rounsley S.D."/>
            <person name="Gardner M.J."/>
            <person name="Wortman J.R."/>
            <person name="Jordar V.S."/>
            <person name="Maiti R."/>
            <person name="Kodira C.D."/>
            <person name="Neafsey D.E."/>
            <person name="Zeng Q."/>
            <person name="Hung C.-Y."/>
            <person name="McMahan C."/>
            <person name="Muszewska A."/>
            <person name="Grynberg M."/>
            <person name="Mandel M.A."/>
            <person name="Kellner E.M."/>
            <person name="Barker B.M."/>
            <person name="Galgiani J.N."/>
            <person name="Orbach M.J."/>
            <person name="Kirkland T.N."/>
            <person name="Cole G.T."/>
            <person name="Henn M.R."/>
            <person name="Birren B.W."/>
            <person name="Taylor J.W."/>
        </authorList>
    </citation>
    <scope>NUCLEOTIDE SEQUENCE [LARGE SCALE GENOMIC DNA]</scope>
    <source>
        <strain evidence="6">RS</strain>
    </source>
</reference>
<feature type="active site" evidence="1">
    <location>
        <position position="19"/>
    </location>
</feature>
<accession>A0A0E1RYB9</accession>
<dbReference type="InterPro" id="IPR020456">
    <property type="entry name" value="Acylphosphatase"/>
</dbReference>
<dbReference type="PANTHER" id="PTHR47268">
    <property type="entry name" value="ACYLPHOSPHATASE"/>
    <property type="match status" value="1"/>
</dbReference>
<dbReference type="Gene3D" id="3.30.70.100">
    <property type="match status" value="1"/>
</dbReference>
<comment type="catalytic activity">
    <reaction evidence="1 2">
        <text>an acyl phosphate + H2O = a carboxylate + phosphate + H(+)</text>
        <dbReference type="Rhea" id="RHEA:14965"/>
        <dbReference type="ChEBI" id="CHEBI:15377"/>
        <dbReference type="ChEBI" id="CHEBI:15378"/>
        <dbReference type="ChEBI" id="CHEBI:29067"/>
        <dbReference type="ChEBI" id="CHEBI:43474"/>
        <dbReference type="ChEBI" id="CHEBI:59918"/>
        <dbReference type="EC" id="3.6.1.7"/>
    </reaction>
</comment>
<dbReference type="EMBL" id="GG704911">
    <property type="protein sequence ID" value="EAS35696.1"/>
    <property type="molecule type" value="Genomic_DNA"/>
</dbReference>
<sequence length="91" mass="10281">MAKRVAFTVQGRVQGVFFRDFTQRNANLYGLTGWVRNTTDGKVQGEAQGDEESITKLIEDISRGPRHAQVTKLEKSEIDPKVGESRFQVVR</sequence>
<dbReference type="InterPro" id="IPR001792">
    <property type="entry name" value="Acylphosphatase-like_dom"/>
</dbReference>
<feature type="active site" evidence="1">
    <location>
        <position position="37"/>
    </location>
</feature>
<dbReference type="GO" id="GO:0003998">
    <property type="term" value="F:acylphosphatase activity"/>
    <property type="evidence" value="ECO:0007669"/>
    <property type="project" value="UniProtKB-EC"/>
</dbReference>
<organism evidence="5 6">
    <name type="scientific">Coccidioides immitis (strain RS)</name>
    <name type="common">Valley fever fungus</name>
    <dbReference type="NCBI Taxonomy" id="246410"/>
    <lineage>
        <taxon>Eukaryota</taxon>
        <taxon>Fungi</taxon>
        <taxon>Dikarya</taxon>
        <taxon>Ascomycota</taxon>
        <taxon>Pezizomycotina</taxon>
        <taxon>Eurotiomycetes</taxon>
        <taxon>Eurotiomycetidae</taxon>
        <taxon>Onygenales</taxon>
        <taxon>Onygenaceae</taxon>
        <taxon>Coccidioides</taxon>
    </lineage>
</organism>
<evidence type="ECO:0000313" key="5">
    <source>
        <dbReference type="EMBL" id="EAS35696.1"/>
    </source>
</evidence>
<dbReference type="SUPFAM" id="SSF54975">
    <property type="entry name" value="Acylphosphatase/BLUF domain-like"/>
    <property type="match status" value="1"/>
</dbReference>
<evidence type="ECO:0000313" key="6">
    <source>
        <dbReference type="Proteomes" id="UP000001261"/>
    </source>
</evidence>
<dbReference type="PROSITE" id="PS51160">
    <property type="entry name" value="ACYLPHOSPHATASE_3"/>
    <property type="match status" value="1"/>
</dbReference>
<comment type="similarity">
    <text evidence="3">Belongs to the acylphosphatase family.</text>
</comment>
<dbReference type="KEGG" id="cim:CIMG_01050"/>
<dbReference type="InterPro" id="IPR036046">
    <property type="entry name" value="Acylphosphatase-like_dom_sf"/>
</dbReference>
<dbReference type="OMA" id="VGFRWSM"/>
<reference evidence="6" key="2">
    <citation type="journal article" date="2010" name="Genome Res.">
        <title>Population genomic sequencing of Coccidioides fungi reveals recent hybridization and transposon control.</title>
        <authorList>
            <person name="Neafsey D.E."/>
            <person name="Barker B.M."/>
            <person name="Sharpton T.J."/>
            <person name="Stajich J.E."/>
            <person name="Park D.J."/>
            <person name="Whiston E."/>
            <person name="Hung C.-Y."/>
            <person name="McMahan C."/>
            <person name="White J."/>
            <person name="Sykes S."/>
            <person name="Heiman D."/>
            <person name="Young S."/>
            <person name="Zeng Q."/>
            <person name="Abouelleil A."/>
            <person name="Aftuck L."/>
            <person name="Bessette D."/>
            <person name="Brown A."/>
            <person name="FitzGerald M."/>
            <person name="Lui A."/>
            <person name="Macdonald J.P."/>
            <person name="Priest M."/>
            <person name="Orbach M.J."/>
            <person name="Galgiani J.N."/>
            <person name="Kirkland T.N."/>
            <person name="Cole G.T."/>
            <person name="Birren B.W."/>
            <person name="Henn M.R."/>
            <person name="Taylor J.W."/>
            <person name="Rounsley S.D."/>
        </authorList>
    </citation>
    <scope>GENOME REANNOTATION</scope>
    <source>
        <strain evidence="6">RS</strain>
    </source>
</reference>
<name>A0A0E1RYB9_COCIM</name>
<dbReference type="RefSeq" id="XP_001247279.1">
    <property type="nucleotide sequence ID" value="XM_001247278.2"/>
</dbReference>
<evidence type="ECO:0000256" key="3">
    <source>
        <dbReference type="RuleBase" id="RU004168"/>
    </source>
</evidence>
<evidence type="ECO:0000259" key="4">
    <source>
        <dbReference type="PROSITE" id="PS51160"/>
    </source>
</evidence>
<feature type="domain" description="Acylphosphatase-like" evidence="4">
    <location>
        <begin position="4"/>
        <end position="91"/>
    </location>
</feature>